<evidence type="ECO:0000259" key="15">
    <source>
        <dbReference type="PROSITE" id="PS50011"/>
    </source>
</evidence>
<comment type="catalytic activity">
    <reaction evidence="13">
        <text>L-tyrosyl-[protein] + ATP = O-phospho-L-tyrosyl-[protein] + ADP + H(+)</text>
        <dbReference type="Rhea" id="RHEA:10596"/>
        <dbReference type="Rhea" id="RHEA-COMP:10136"/>
        <dbReference type="Rhea" id="RHEA-COMP:20101"/>
        <dbReference type="ChEBI" id="CHEBI:15378"/>
        <dbReference type="ChEBI" id="CHEBI:30616"/>
        <dbReference type="ChEBI" id="CHEBI:46858"/>
        <dbReference type="ChEBI" id="CHEBI:61978"/>
        <dbReference type="ChEBI" id="CHEBI:456216"/>
        <dbReference type="EC" id="2.7.10.2"/>
    </reaction>
</comment>
<dbReference type="GO" id="GO:0005524">
    <property type="term" value="F:ATP binding"/>
    <property type="evidence" value="ECO:0007669"/>
    <property type="project" value="UniProtKB-UniRule"/>
</dbReference>
<dbReference type="InterPro" id="IPR036860">
    <property type="entry name" value="SH2_dom_sf"/>
</dbReference>
<dbReference type="InterPro" id="IPR041155">
    <property type="entry name" value="FERM_F1"/>
</dbReference>
<dbReference type="InterPro" id="IPR017441">
    <property type="entry name" value="Protein_kinase_ATP_BS"/>
</dbReference>
<dbReference type="GO" id="GO:0016020">
    <property type="term" value="C:membrane"/>
    <property type="evidence" value="ECO:0007669"/>
    <property type="project" value="InterPro"/>
</dbReference>
<dbReference type="PROSITE" id="PS50011">
    <property type="entry name" value="PROTEIN_KINASE_DOM"/>
    <property type="match status" value="2"/>
</dbReference>
<evidence type="ECO:0000256" key="1">
    <source>
        <dbReference type="ARBA" id="ARBA00004308"/>
    </source>
</evidence>
<keyword evidence="5" id="KW-0677">Repeat</keyword>
<feature type="domain" description="Protein kinase" evidence="15">
    <location>
        <begin position="839"/>
        <end position="1097"/>
    </location>
</feature>
<dbReference type="FunFam" id="1.10.510.10:FF:001512">
    <property type="entry name" value="Receptor tyrosine-protein kinase erbB-2"/>
    <property type="match status" value="1"/>
</dbReference>
<name>A0A7D5A7T7_CHEQU</name>
<dbReference type="GO" id="GO:0007259">
    <property type="term" value="P:cell surface receptor signaling pathway via JAK-STAT"/>
    <property type="evidence" value="ECO:0007669"/>
    <property type="project" value="TreeGrafter"/>
</dbReference>
<dbReference type="InterPro" id="IPR019749">
    <property type="entry name" value="Band_41_domain"/>
</dbReference>
<proteinExistence type="evidence at transcript level"/>
<keyword evidence="3" id="KW-0597">Phosphoprotein</keyword>
<comment type="subcellular location">
    <subcellularLocation>
        <location evidence="1">Endomembrane system</location>
    </subcellularLocation>
</comment>
<dbReference type="GO" id="GO:0035556">
    <property type="term" value="P:intracellular signal transduction"/>
    <property type="evidence" value="ECO:0007669"/>
    <property type="project" value="InterPro"/>
</dbReference>
<evidence type="ECO:0000256" key="2">
    <source>
        <dbReference type="ARBA" id="ARBA00011903"/>
    </source>
</evidence>
<dbReference type="InterPro" id="IPR008266">
    <property type="entry name" value="Tyr_kinase_AS"/>
</dbReference>
<keyword evidence="8 14" id="KW-0067">ATP-binding</keyword>
<evidence type="ECO:0000259" key="16">
    <source>
        <dbReference type="PROSITE" id="PS50057"/>
    </source>
</evidence>
<reference evidence="17" key="1">
    <citation type="journal article" date="2020" name="Dev. Comp. Immunol.">
        <title>A cytokine receptor domeless promotes white spot syndrome virus infection via JAK/STAT signaling pathway in red claw crayfish Cherax quadricarinatus.</title>
        <authorList>
            <person name="Liu L.K."/>
            <person name="Chen X.X."/>
            <person name="Gao R.L."/>
            <person name="Wang K.J."/>
            <person name="Zheng W.Y."/>
            <person name="Liu H.P."/>
        </authorList>
    </citation>
    <scope>NUCLEOTIDE SEQUENCE</scope>
</reference>
<dbReference type="GO" id="GO:0005126">
    <property type="term" value="F:cytokine receptor binding"/>
    <property type="evidence" value="ECO:0007669"/>
    <property type="project" value="TreeGrafter"/>
</dbReference>
<dbReference type="PROSITE" id="PS00109">
    <property type="entry name" value="PROTEIN_KINASE_TYR"/>
    <property type="match status" value="1"/>
</dbReference>
<dbReference type="GO" id="GO:0004715">
    <property type="term" value="F:non-membrane spanning protein tyrosine kinase activity"/>
    <property type="evidence" value="ECO:0007669"/>
    <property type="project" value="UniProtKB-EC"/>
</dbReference>
<evidence type="ECO:0000256" key="6">
    <source>
        <dbReference type="ARBA" id="ARBA00022741"/>
    </source>
</evidence>
<dbReference type="GO" id="GO:0009887">
    <property type="term" value="P:animal organ morphogenesis"/>
    <property type="evidence" value="ECO:0007669"/>
    <property type="project" value="UniProtKB-ARBA"/>
</dbReference>
<dbReference type="InterPro" id="IPR000719">
    <property type="entry name" value="Prot_kinase_dom"/>
</dbReference>
<evidence type="ECO:0000256" key="13">
    <source>
        <dbReference type="ARBA" id="ARBA00051245"/>
    </source>
</evidence>
<evidence type="ECO:0000256" key="14">
    <source>
        <dbReference type="PROSITE-ProRule" id="PRU10141"/>
    </source>
</evidence>
<reference evidence="17" key="2">
    <citation type="submission" date="2020-02" db="EMBL/GenBank/DDBJ databases">
        <authorList>
            <person name="Liu L."/>
        </authorList>
    </citation>
    <scope>NUCLEOTIDE SEQUENCE</scope>
</reference>
<feature type="binding site" evidence="14">
    <location>
        <position position="871"/>
    </location>
    <ligand>
        <name>ATP</name>
        <dbReference type="ChEBI" id="CHEBI:30616"/>
    </ligand>
</feature>
<dbReference type="InterPro" id="IPR051286">
    <property type="entry name" value="JAK"/>
</dbReference>
<dbReference type="InterPro" id="IPR000299">
    <property type="entry name" value="FERM_domain"/>
</dbReference>
<feature type="domain" description="Protein kinase" evidence="15">
    <location>
        <begin position="448"/>
        <end position="698"/>
    </location>
</feature>
<dbReference type="GO" id="GO:0030182">
    <property type="term" value="P:neuron differentiation"/>
    <property type="evidence" value="ECO:0007669"/>
    <property type="project" value="UniProtKB-ARBA"/>
</dbReference>
<dbReference type="GO" id="GO:0051130">
    <property type="term" value="P:positive regulation of cellular component organization"/>
    <property type="evidence" value="ECO:0007669"/>
    <property type="project" value="UniProtKB-ARBA"/>
</dbReference>
<evidence type="ECO:0000256" key="11">
    <source>
        <dbReference type="ARBA" id="ARBA00023137"/>
    </source>
</evidence>
<evidence type="ECO:0000256" key="3">
    <source>
        <dbReference type="ARBA" id="ARBA00022553"/>
    </source>
</evidence>
<dbReference type="GO" id="GO:0071944">
    <property type="term" value="C:cell periphery"/>
    <property type="evidence" value="ECO:0007669"/>
    <property type="project" value="UniProtKB-ARBA"/>
</dbReference>
<evidence type="ECO:0000313" key="17">
    <source>
        <dbReference type="EMBL" id="QKU38107.1"/>
    </source>
</evidence>
<dbReference type="AlphaFoldDB" id="A0A7D5A7T7"/>
<dbReference type="EMBL" id="MT103422">
    <property type="protein sequence ID" value="QKU38107.1"/>
    <property type="molecule type" value="mRNA"/>
</dbReference>
<dbReference type="SMART" id="SM00295">
    <property type="entry name" value="B41"/>
    <property type="match status" value="1"/>
</dbReference>
<keyword evidence="4" id="KW-0808">Transferase</keyword>
<keyword evidence="6 14" id="KW-0547">Nucleotide-binding</keyword>
<dbReference type="Gene3D" id="1.10.510.10">
    <property type="entry name" value="Transferase(Phosphotransferase) domain 1"/>
    <property type="match status" value="2"/>
</dbReference>
<sequence>MLTVNLYGDSAPLILPQDSDQTVEDIVIAAARVLQINPLCRHLFGLRNTTNTLWVALSRKTSSLPENSILQFRLRFRAYSRDRLKSLDPKAFEYFFHQVRADFLDSEIPELLKHPEDGLGLVVTDILLYLLNNPGKKVGDIDLKGFLPKELNGMANRLNVKRNAEKLVETCQKKDAGYVRERYLCKVEESQCSYGSEDYILQKDEIGTALHIKLSIDPFHPDQPGLRYCYASQKKGAWTHLCRLDDLVFVSIRSQDLTAEVSRKTGVPFYFKLQTIDELESLVGCLSGYYRLMCTWTFNLCRELPAPSLVFLRSNKCHGPVGSAFSIQKLKDKGGGEVGVGLLRESSSDYNTYYLHVVEEANALPVLYTIFKEGNKFHLKDSEVLYDSLSSMVKEFKKSDNPSVKLTRILPASDYDDSELLLLCTCRDKEIQSNNHAGPRVISMNHLTSSEENIIRGRFCDVIQAQWTVQNNKEVAVKMPKFRSLNDTERFLVILNEFSFVNCECIVEIQGVTLNPLSLVMEHLPMGSLDKYLQTHKATMKEVELVEAATYLARALWYLNVEGVRHNNIRCHNIFVAEHTDETFKVKLGDPGLVRYDQRDLHWIPREHHFQPPLALNDSTTDIWAFSTTVWQIFSLGEMPLPGADMEEVRKLYATGRLLPRPDPCPLDLYKVMLRCWSPDPQARRQPQAIMRDVNQILYQVFNSRKNHAYQTIFPASSAETENLDQPNGEVLEEDEDNASVTTQITTLTYADGSVAQVTLSQLPDSLVDDLISLSSTYFHGEISPCMYETGAAFYPPLMKQGSTMKTLTELLLPPLAAQRMPEVPALPSQPLQLDKSAIVFGIKIGEGNYGEVYRGLMNDDQGHTKTVAIKTLKAVGQVDDFKREVDIMKKLKHKNIVELCGLVESEGEEMYMVMEYLPMGSLKDYIKSHKEHLKDATLLKFAMDIAEGMDYLEQCSIIHRDLAARNILVADRHNVKITDFGLAQQPNRGNYYIRQTHRALPLPWYALECIEHGKFSHKSDVWSYGVTCWEMFTRGLEPDLPQKPENLLQLLKNGKRLNLKPPCNPNIYSVLIRPCWDHVPSARPNFSEVIAVIRELQEGCV</sequence>
<accession>A0A7D5A7T7</accession>
<dbReference type="GO" id="GO:0005829">
    <property type="term" value="C:cytosol"/>
    <property type="evidence" value="ECO:0007669"/>
    <property type="project" value="TreeGrafter"/>
</dbReference>
<dbReference type="InterPro" id="IPR011009">
    <property type="entry name" value="Kinase-like_dom_sf"/>
</dbReference>
<dbReference type="Pfam" id="PF18379">
    <property type="entry name" value="FERM_F1"/>
    <property type="match status" value="1"/>
</dbReference>
<dbReference type="SMART" id="SM00219">
    <property type="entry name" value="TyrKc"/>
    <property type="match status" value="2"/>
</dbReference>
<dbReference type="InterPro" id="IPR016251">
    <property type="entry name" value="Tyr_kinase_non-rcpt_Jak/Tyk2"/>
</dbReference>
<dbReference type="InterPro" id="IPR020635">
    <property type="entry name" value="Tyr_kinase_cat_dom"/>
</dbReference>
<keyword evidence="11" id="KW-0829">Tyrosine-protein kinase</keyword>
<dbReference type="EC" id="2.7.10.2" evidence="2"/>
<keyword evidence="10" id="KW-0472">Membrane</keyword>
<dbReference type="InterPro" id="IPR001245">
    <property type="entry name" value="Ser-Thr/Tyr_kinase_cat_dom"/>
</dbReference>
<dbReference type="PANTHER" id="PTHR45807">
    <property type="entry name" value="TYROSINE-PROTEIN KINASE HOPSCOTCH"/>
    <property type="match status" value="1"/>
</dbReference>
<dbReference type="Pfam" id="PF21990">
    <property type="entry name" value="SH2_1"/>
    <property type="match status" value="1"/>
</dbReference>
<dbReference type="PANTHER" id="PTHR45807:SF7">
    <property type="entry name" value="TYROSINE-PROTEIN KINASE HOPSCOTCH"/>
    <property type="match status" value="1"/>
</dbReference>
<dbReference type="GO" id="GO:0004714">
    <property type="term" value="F:transmembrane receptor protein tyrosine kinase activity"/>
    <property type="evidence" value="ECO:0007669"/>
    <property type="project" value="UniProtKB-EC"/>
</dbReference>
<dbReference type="PRINTS" id="PR00109">
    <property type="entry name" value="TYRKINASE"/>
</dbReference>
<dbReference type="GO" id="GO:0050793">
    <property type="term" value="P:regulation of developmental process"/>
    <property type="evidence" value="ECO:0007669"/>
    <property type="project" value="UniProtKB-ARBA"/>
</dbReference>
<evidence type="ECO:0000256" key="9">
    <source>
        <dbReference type="ARBA" id="ARBA00022999"/>
    </source>
</evidence>
<dbReference type="GO" id="GO:0048468">
    <property type="term" value="P:cell development"/>
    <property type="evidence" value="ECO:0007669"/>
    <property type="project" value="UniProtKB-ARBA"/>
</dbReference>
<evidence type="ECO:0000256" key="8">
    <source>
        <dbReference type="ARBA" id="ARBA00022840"/>
    </source>
</evidence>
<dbReference type="GO" id="GO:0019221">
    <property type="term" value="P:cytokine-mediated signaling pathway"/>
    <property type="evidence" value="ECO:0007669"/>
    <property type="project" value="TreeGrafter"/>
</dbReference>
<dbReference type="GO" id="GO:0012505">
    <property type="term" value="C:endomembrane system"/>
    <property type="evidence" value="ECO:0007669"/>
    <property type="project" value="UniProtKB-SubCell"/>
</dbReference>
<comment type="catalytic activity">
    <reaction evidence="12">
        <text>L-tyrosyl-[protein] + ATP = O-phospho-L-tyrosyl-[protein] + ADP + H(+)</text>
        <dbReference type="Rhea" id="RHEA:10596"/>
        <dbReference type="Rhea" id="RHEA-COMP:10136"/>
        <dbReference type="Rhea" id="RHEA-COMP:20101"/>
        <dbReference type="ChEBI" id="CHEBI:15378"/>
        <dbReference type="ChEBI" id="CHEBI:30616"/>
        <dbReference type="ChEBI" id="CHEBI:46858"/>
        <dbReference type="ChEBI" id="CHEBI:61978"/>
        <dbReference type="ChEBI" id="CHEBI:456216"/>
        <dbReference type="EC" id="2.7.10.1"/>
    </reaction>
</comment>
<evidence type="ECO:0000256" key="5">
    <source>
        <dbReference type="ARBA" id="ARBA00022737"/>
    </source>
</evidence>
<keyword evidence="7 17" id="KW-0418">Kinase</keyword>
<organism evidence="17">
    <name type="scientific">Cherax quadricarinatus</name>
    <name type="common">Australian red claw crayfish</name>
    <dbReference type="NCBI Taxonomy" id="27406"/>
    <lineage>
        <taxon>Eukaryota</taxon>
        <taxon>Metazoa</taxon>
        <taxon>Ecdysozoa</taxon>
        <taxon>Arthropoda</taxon>
        <taxon>Crustacea</taxon>
        <taxon>Multicrustacea</taxon>
        <taxon>Malacostraca</taxon>
        <taxon>Eumalacostraca</taxon>
        <taxon>Eucarida</taxon>
        <taxon>Decapoda</taxon>
        <taxon>Pleocyemata</taxon>
        <taxon>Astacidea</taxon>
        <taxon>Parastacoidea</taxon>
        <taxon>Parastacidae</taxon>
        <taxon>Cherax</taxon>
    </lineage>
</organism>
<dbReference type="PROSITE" id="PS00107">
    <property type="entry name" value="PROTEIN_KINASE_ATP"/>
    <property type="match status" value="1"/>
</dbReference>
<protein>
    <recommendedName>
        <fullName evidence="2">non-specific protein-tyrosine kinase</fullName>
        <ecNumber evidence="2">2.7.10.2</ecNumber>
    </recommendedName>
</protein>
<keyword evidence="9" id="KW-0727">SH2 domain</keyword>
<evidence type="ECO:0000256" key="4">
    <source>
        <dbReference type="ARBA" id="ARBA00022679"/>
    </source>
</evidence>
<feature type="domain" description="FERM" evidence="16">
    <location>
        <begin position="1"/>
        <end position="297"/>
    </location>
</feature>
<evidence type="ECO:0000256" key="10">
    <source>
        <dbReference type="ARBA" id="ARBA00023136"/>
    </source>
</evidence>
<dbReference type="SUPFAM" id="SSF56112">
    <property type="entry name" value="Protein kinase-like (PK-like)"/>
    <property type="match status" value="2"/>
</dbReference>
<dbReference type="SUPFAM" id="SSF55550">
    <property type="entry name" value="SH2 domain"/>
    <property type="match status" value="1"/>
</dbReference>
<dbReference type="PROSITE" id="PS50057">
    <property type="entry name" value="FERM_3"/>
    <property type="match status" value="1"/>
</dbReference>
<dbReference type="OrthoDB" id="1915767at2759"/>
<evidence type="ECO:0000256" key="12">
    <source>
        <dbReference type="ARBA" id="ARBA00051243"/>
    </source>
</evidence>
<dbReference type="InterPro" id="IPR019748">
    <property type="entry name" value="FERM_central"/>
</dbReference>
<dbReference type="Pfam" id="PF07714">
    <property type="entry name" value="PK_Tyr_Ser-Thr"/>
    <property type="match status" value="2"/>
</dbReference>
<dbReference type="InterPro" id="IPR000980">
    <property type="entry name" value="SH2"/>
</dbReference>
<dbReference type="CDD" id="cd14473">
    <property type="entry name" value="FERM_B-lobe"/>
    <property type="match status" value="1"/>
</dbReference>
<dbReference type="PRINTS" id="PR01823">
    <property type="entry name" value="JANUSKINASE"/>
</dbReference>
<dbReference type="CDD" id="cd00192">
    <property type="entry name" value="PTKc"/>
    <property type="match status" value="1"/>
</dbReference>
<evidence type="ECO:0000256" key="7">
    <source>
        <dbReference type="ARBA" id="ARBA00022777"/>
    </source>
</evidence>